<dbReference type="Pfam" id="PF03358">
    <property type="entry name" value="FMN_red"/>
    <property type="match status" value="1"/>
</dbReference>
<sequence length="190" mass="20764">MPRLLLVIASTRPGRVGAAVGEWAVERAREHGRFEIEVADLAQLQLPFLDEPEHPRLRAYVNEHTLRWSRQVDGADAFMFVMPEYNHSFSAPLKNALDFLFREWSDKPVGLVSYGGLAGGTRAVVALQPVLANLGMIGVHSNVEIAWVAEHVADGVFAASERHERALAGQLDELADLHARASAVAPGPQS</sequence>
<dbReference type="InterPro" id="IPR029039">
    <property type="entry name" value="Flavoprotein-like_sf"/>
</dbReference>
<gene>
    <name evidence="2" type="ORF">ATJ78_0622</name>
</gene>
<dbReference type="RefSeq" id="WP_098406251.1">
    <property type="nucleotide sequence ID" value="NZ_PDJE01000001.1"/>
</dbReference>
<dbReference type="GO" id="GO:0010181">
    <property type="term" value="F:FMN binding"/>
    <property type="evidence" value="ECO:0007669"/>
    <property type="project" value="TreeGrafter"/>
</dbReference>
<dbReference type="PANTHER" id="PTHR30543">
    <property type="entry name" value="CHROMATE REDUCTASE"/>
    <property type="match status" value="1"/>
</dbReference>
<reference evidence="2 3" key="1">
    <citation type="submission" date="2017-10" db="EMBL/GenBank/DDBJ databases">
        <title>Sequencing the genomes of 1000 actinobacteria strains.</title>
        <authorList>
            <person name="Klenk H.-P."/>
        </authorList>
    </citation>
    <scope>NUCLEOTIDE SEQUENCE [LARGE SCALE GENOMIC DNA]</scope>
    <source>
        <strain evidence="2 3">DSM 21798</strain>
    </source>
</reference>
<dbReference type="InterPro" id="IPR050712">
    <property type="entry name" value="NAD(P)H-dep_reductase"/>
</dbReference>
<dbReference type="EMBL" id="PDJE01000001">
    <property type="protein sequence ID" value="PFG29707.1"/>
    <property type="molecule type" value="Genomic_DNA"/>
</dbReference>
<evidence type="ECO:0000313" key="3">
    <source>
        <dbReference type="Proteomes" id="UP000221369"/>
    </source>
</evidence>
<dbReference type="GO" id="GO:0005829">
    <property type="term" value="C:cytosol"/>
    <property type="evidence" value="ECO:0007669"/>
    <property type="project" value="TreeGrafter"/>
</dbReference>
<comment type="caution">
    <text evidence="2">The sequence shown here is derived from an EMBL/GenBank/DDBJ whole genome shotgun (WGS) entry which is preliminary data.</text>
</comment>
<organism evidence="2 3">
    <name type="scientific">Paramicrobacterium agarici</name>
    <dbReference type="NCBI Taxonomy" id="630514"/>
    <lineage>
        <taxon>Bacteria</taxon>
        <taxon>Bacillati</taxon>
        <taxon>Actinomycetota</taxon>
        <taxon>Actinomycetes</taxon>
        <taxon>Micrococcales</taxon>
        <taxon>Microbacteriaceae</taxon>
        <taxon>Paramicrobacterium</taxon>
    </lineage>
</organism>
<dbReference type="Proteomes" id="UP000221369">
    <property type="component" value="Unassembled WGS sequence"/>
</dbReference>
<dbReference type="PANTHER" id="PTHR30543:SF21">
    <property type="entry name" value="NAD(P)H-DEPENDENT FMN REDUCTASE LOT6"/>
    <property type="match status" value="1"/>
</dbReference>
<dbReference type="GO" id="GO:0016491">
    <property type="term" value="F:oxidoreductase activity"/>
    <property type="evidence" value="ECO:0007669"/>
    <property type="project" value="InterPro"/>
</dbReference>
<dbReference type="SUPFAM" id="SSF52218">
    <property type="entry name" value="Flavoproteins"/>
    <property type="match status" value="1"/>
</dbReference>
<dbReference type="AlphaFoldDB" id="A0A2A9DSE3"/>
<proteinExistence type="predicted"/>
<evidence type="ECO:0000259" key="1">
    <source>
        <dbReference type="Pfam" id="PF03358"/>
    </source>
</evidence>
<protein>
    <submittedName>
        <fullName evidence="2">NAD(P)H-dependent FMN reductase</fullName>
    </submittedName>
</protein>
<feature type="domain" description="NADPH-dependent FMN reductase-like" evidence="1">
    <location>
        <begin position="3"/>
        <end position="141"/>
    </location>
</feature>
<accession>A0A2A9DSE3</accession>
<evidence type="ECO:0000313" key="2">
    <source>
        <dbReference type="EMBL" id="PFG29707.1"/>
    </source>
</evidence>
<keyword evidence="3" id="KW-1185">Reference proteome</keyword>
<dbReference type="Gene3D" id="3.40.50.360">
    <property type="match status" value="1"/>
</dbReference>
<dbReference type="InterPro" id="IPR005025">
    <property type="entry name" value="FMN_Rdtase-like_dom"/>
</dbReference>
<name>A0A2A9DSE3_9MICO</name>